<dbReference type="OrthoDB" id="123409at2759"/>
<feature type="region of interest" description="Disordered" evidence="1">
    <location>
        <begin position="212"/>
        <end position="240"/>
    </location>
</feature>
<dbReference type="Proteomes" id="UP000435112">
    <property type="component" value="Unassembled WGS sequence"/>
</dbReference>
<dbReference type="EMBL" id="QXFU01002313">
    <property type="protein sequence ID" value="KAE8987451.1"/>
    <property type="molecule type" value="Genomic_DNA"/>
</dbReference>
<evidence type="ECO:0000256" key="1">
    <source>
        <dbReference type="SAM" id="MobiDB-lite"/>
    </source>
</evidence>
<evidence type="ECO:0000313" key="2">
    <source>
        <dbReference type="EMBL" id="KAE8987451.1"/>
    </source>
</evidence>
<reference evidence="2 3" key="1">
    <citation type="submission" date="2018-09" db="EMBL/GenBank/DDBJ databases">
        <title>Genomic investigation of the strawberry pathogen Phytophthora fragariae indicates pathogenicity is determined by transcriptional variation in three key races.</title>
        <authorList>
            <person name="Adams T.M."/>
            <person name="Armitage A.D."/>
            <person name="Sobczyk M.K."/>
            <person name="Bates H.J."/>
            <person name="Dunwell J.M."/>
            <person name="Nellist C.F."/>
            <person name="Harrison R.J."/>
        </authorList>
    </citation>
    <scope>NUCLEOTIDE SEQUENCE [LARGE SCALE GENOMIC DNA]</scope>
    <source>
        <strain evidence="2 3">SCRP324</strain>
    </source>
</reference>
<feature type="compositionally biased region" description="Basic residues" evidence="1">
    <location>
        <begin position="596"/>
        <end position="605"/>
    </location>
</feature>
<organism evidence="2 3">
    <name type="scientific">Phytophthora rubi</name>
    <dbReference type="NCBI Taxonomy" id="129364"/>
    <lineage>
        <taxon>Eukaryota</taxon>
        <taxon>Sar</taxon>
        <taxon>Stramenopiles</taxon>
        <taxon>Oomycota</taxon>
        <taxon>Peronosporomycetes</taxon>
        <taxon>Peronosporales</taxon>
        <taxon>Peronosporaceae</taxon>
        <taxon>Phytophthora</taxon>
    </lineage>
</organism>
<name>A0A6A3IZG5_9STRA</name>
<gene>
    <name evidence="2" type="ORF">PR002_g22047</name>
</gene>
<sequence length="675" mass="74385">MAASSLSRGSYLLVFPEDLNGSITSPVYAKISNARGTSVTALLDADGDEWGPTVRLPRTTALGRKVDSTDAEGEKLGTWVRQAVCAKTDGHFRYGQVTGYSESNLIISTKSGPVETSKADICDSVYPVVAMVMGCHEFPLDSWSYDQLDEIHDAIMDRLLNPASTTATISESARVSLQHVINYVYYIDGGKSAPAEMESSFGSSFCDLNPTQPVATSVRSSTQSRSDEGTTPAAPDTTSFFDMTAVDDDAETAADEAVIAKAILSNSTNRPVNEGRLVHMNRTQHAQPRPVRFAPEQQGRNGHVPSPATPVVAEQMNAETSADVEILDLVRMHKPHLLPHLMESRRMPATGVKRPAEEVEDRVTDKRSKISFAPTPEQRQVHDIITSDAYKGKSPACCMDSIVANAELLIWAYPGVAMRAYDLQFGSRGLSFLHFTPVDHLVRLKRQRENFVNMSDFSISAKFLPAADPSSWDDILAGAIGFQQYCAVMCDRVTQQLATTLYNFTGALKSRKLWPQDMLLTLVLWIDSQLEQYRNAVAADGVTGTATRSLISSRFTPDNLELHGLLLTAQREKMETMTLPTPCNTTRSDEQPRPPRPQRHGNNKMRKVPEAIQIPRQDGKEVCLKFLSKRGCPSSDPNVCDYASRVHFFPAALSEKLKGYIRNRFGGFNSKYTST</sequence>
<feature type="region of interest" description="Disordered" evidence="1">
    <location>
        <begin position="579"/>
        <end position="605"/>
    </location>
</feature>
<accession>A0A6A3IZG5</accession>
<evidence type="ECO:0000313" key="3">
    <source>
        <dbReference type="Proteomes" id="UP000435112"/>
    </source>
</evidence>
<comment type="caution">
    <text evidence="2">The sequence shown here is derived from an EMBL/GenBank/DDBJ whole genome shotgun (WGS) entry which is preliminary data.</text>
</comment>
<proteinExistence type="predicted"/>
<protein>
    <submittedName>
        <fullName evidence="2">Uncharacterized protein</fullName>
    </submittedName>
</protein>
<dbReference type="AlphaFoldDB" id="A0A6A3IZG5"/>
<feature type="compositionally biased region" description="Polar residues" evidence="1">
    <location>
        <begin position="212"/>
        <end position="224"/>
    </location>
</feature>